<keyword evidence="6" id="KW-1185">Reference proteome</keyword>
<evidence type="ECO:0000313" key="6">
    <source>
        <dbReference type="Proteomes" id="UP000541810"/>
    </source>
</evidence>
<dbReference type="GO" id="GO:0003700">
    <property type="term" value="F:DNA-binding transcription factor activity"/>
    <property type="evidence" value="ECO:0007669"/>
    <property type="project" value="InterPro"/>
</dbReference>
<dbReference type="PANTHER" id="PTHR30146">
    <property type="entry name" value="LACI-RELATED TRANSCRIPTIONAL REPRESSOR"/>
    <property type="match status" value="1"/>
</dbReference>
<proteinExistence type="predicted"/>
<organism evidence="5 6">
    <name type="scientific">Algisphaera agarilytica</name>
    <dbReference type="NCBI Taxonomy" id="1385975"/>
    <lineage>
        <taxon>Bacteria</taxon>
        <taxon>Pseudomonadati</taxon>
        <taxon>Planctomycetota</taxon>
        <taxon>Phycisphaerae</taxon>
        <taxon>Phycisphaerales</taxon>
        <taxon>Phycisphaeraceae</taxon>
        <taxon>Algisphaera</taxon>
    </lineage>
</organism>
<dbReference type="InterPro" id="IPR009057">
    <property type="entry name" value="Homeodomain-like_sf"/>
</dbReference>
<dbReference type="RefSeq" id="WP_184676821.1">
    <property type="nucleotide sequence ID" value="NZ_JACHGY010000001.1"/>
</dbReference>
<dbReference type="SUPFAM" id="SSF46689">
    <property type="entry name" value="Homeodomain-like"/>
    <property type="match status" value="2"/>
</dbReference>
<keyword evidence="1" id="KW-0805">Transcription regulation</keyword>
<keyword evidence="2" id="KW-0238">DNA-binding</keyword>
<sequence>MTDPQSDSNSQSKKDLSTASGAPRVAVLVDTATGWGRRLIQGVFQYGHRHGRWHLDVRARYPQGEVRIPEGWTGDGIIARLATPEIVEHVKSFGVPYVNVSSIASDKRAPMITSDKRAIAEIATQHFLERGFSHFAYSGEDDLPYVKAQREDFEAEVRKHGFEVITDPDPVSHDPAANYAELMQHLVEWVKALPKPCAVFSFGTQRGVDLLEACRMADVVVPHEVAVLGGDYDDVLCEACDPPMSAVVTASQRIGYEAAEVLSRMMQGEEVEARKTVLAPVNIHSNPSTNTYAVKDKNLITAMQFIERNAFEPIQMEDVLEQVPMSRRTLERHFKDAFGKTPAEEIRWRRVHQARKLLAETNMDLEDVAKASGLNSYAYLSQVFRKMLDETPAGYRKRMRDV</sequence>
<evidence type="ECO:0000256" key="2">
    <source>
        <dbReference type="ARBA" id="ARBA00023125"/>
    </source>
</evidence>
<dbReference type="SUPFAM" id="SSF53822">
    <property type="entry name" value="Periplasmic binding protein-like I"/>
    <property type="match status" value="1"/>
</dbReference>
<dbReference type="CDD" id="cd01543">
    <property type="entry name" value="PBP1_XylR"/>
    <property type="match status" value="1"/>
</dbReference>
<accession>A0A7X0H7I0</accession>
<dbReference type="InterPro" id="IPR018060">
    <property type="entry name" value="HTH_AraC"/>
</dbReference>
<evidence type="ECO:0000259" key="4">
    <source>
        <dbReference type="PROSITE" id="PS01124"/>
    </source>
</evidence>
<name>A0A7X0H7I0_9BACT</name>
<dbReference type="AlphaFoldDB" id="A0A7X0H7I0"/>
<dbReference type="Proteomes" id="UP000541810">
    <property type="component" value="Unassembled WGS sequence"/>
</dbReference>
<dbReference type="InterPro" id="IPR028082">
    <property type="entry name" value="Peripla_BP_I"/>
</dbReference>
<dbReference type="EMBL" id="JACHGY010000001">
    <property type="protein sequence ID" value="MBB6429235.1"/>
    <property type="molecule type" value="Genomic_DNA"/>
</dbReference>
<gene>
    <name evidence="5" type="ORF">HNQ40_001041</name>
</gene>
<dbReference type="PANTHER" id="PTHR30146:SF24">
    <property type="entry name" value="XYLOSE OPERON REGULATORY PROTEIN"/>
    <property type="match status" value="1"/>
</dbReference>
<feature type="domain" description="HTH araC/xylS-type" evidence="4">
    <location>
        <begin position="300"/>
        <end position="398"/>
    </location>
</feature>
<dbReference type="PROSITE" id="PS01124">
    <property type="entry name" value="HTH_ARAC_FAMILY_2"/>
    <property type="match status" value="1"/>
</dbReference>
<dbReference type="Gene3D" id="3.40.50.2300">
    <property type="match status" value="2"/>
</dbReference>
<evidence type="ECO:0000313" key="5">
    <source>
        <dbReference type="EMBL" id="MBB6429235.1"/>
    </source>
</evidence>
<comment type="caution">
    <text evidence="5">The sequence shown here is derived from an EMBL/GenBank/DDBJ whole genome shotgun (WGS) entry which is preliminary data.</text>
</comment>
<dbReference type="InterPro" id="IPR046335">
    <property type="entry name" value="LacI/GalR-like_sensor"/>
</dbReference>
<dbReference type="GO" id="GO:0000976">
    <property type="term" value="F:transcription cis-regulatory region binding"/>
    <property type="evidence" value="ECO:0007669"/>
    <property type="project" value="TreeGrafter"/>
</dbReference>
<evidence type="ECO:0000256" key="3">
    <source>
        <dbReference type="ARBA" id="ARBA00023163"/>
    </source>
</evidence>
<keyword evidence="3" id="KW-0804">Transcription</keyword>
<evidence type="ECO:0000256" key="1">
    <source>
        <dbReference type="ARBA" id="ARBA00023015"/>
    </source>
</evidence>
<dbReference type="Gene3D" id="1.10.10.60">
    <property type="entry name" value="Homeodomain-like"/>
    <property type="match status" value="1"/>
</dbReference>
<protein>
    <submittedName>
        <fullName evidence="5">LacI family transcriptional regulator</fullName>
    </submittedName>
</protein>
<dbReference type="Pfam" id="PF13377">
    <property type="entry name" value="Peripla_BP_3"/>
    <property type="match status" value="1"/>
</dbReference>
<reference evidence="5 6" key="1">
    <citation type="submission" date="2020-08" db="EMBL/GenBank/DDBJ databases">
        <title>Genomic Encyclopedia of Type Strains, Phase IV (KMG-IV): sequencing the most valuable type-strain genomes for metagenomic binning, comparative biology and taxonomic classification.</title>
        <authorList>
            <person name="Goeker M."/>
        </authorList>
    </citation>
    <scope>NUCLEOTIDE SEQUENCE [LARGE SCALE GENOMIC DNA]</scope>
    <source>
        <strain evidence="5 6">DSM 103725</strain>
    </source>
</reference>
<dbReference type="Pfam" id="PF12833">
    <property type="entry name" value="HTH_18"/>
    <property type="match status" value="1"/>
</dbReference>
<dbReference type="SMART" id="SM00342">
    <property type="entry name" value="HTH_ARAC"/>
    <property type="match status" value="1"/>
</dbReference>